<dbReference type="InterPro" id="IPR036388">
    <property type="entry name" value="WH-like_DNA-bd_sf"/>
</dbReference>
<dbReference type="GO" id="GO:0097367">
    <property type="term" value="F:carbohydrate derivative binding"/>
    <property type="evidence" value="ECO:0007669"/>
    <property type="project" value="InterPro"/>
</dbReference>
<dbReference type="GO" id="GO:0003677">
    <property type="term" value="F:DNA binding"/>
    <property type="evidence" value="ECO:0007669"/>
    <property type="project" value="UniProtKB-KW"/>
</dbReference>
<evidence type="ECO:0000313" key="7">
    <source>
        <dbReference type="Proteomes" id="UP000234881"/>
    </source>
</evidence>
<dbReference type="InterPro" id="IPR001347">
    <property type="entry name" value="SIS_dom"/>
</dbReference>
<dbReference type="PROSITE" id="PS51071">
    <property type="entry name" value="HTH_RPIR"/>
    <property type="match status" value="1"/>
</dbReference>
<dbReference type="CDD" id="cd05013">
    <property type="entry name" value="SIS_RpiR"/>
    <property type="match status" value="1"/>
</dbReference>
<evidence type="ECO:0000256" key="2">
    <source>
        <dbReference type="ARBA" id="ARBA00023125"/>
    </source>
</evidence>
<evidence type="ECO:0000313" key="6">
    <source>
        <dbReference type="EMBL" id="PLW77848.1"/>
    </source>
</evidence>
<protein>
    <submittedName>
        <fullName evidence="6">MurR/RpiR family transcriptional regulator</fullName>
    </submittedName>
</protein>
<dbReference type="GO" id="GO:1901135">
    <property type="term" value="P:carbohydrate derivative metabolic process"/>
    <property type="evidence" value="ECO:0007669"/>
    <property type="project" value="InterPro"/>
</dbReference>
<feature type="domain" description="HTH rpiR-type" evidence="4">
    <location>
        <begin position="7"/>
        <end position="83"/>
    </location>
</feature>
<evidence type="ECO:0000259" key="4">
    <source>
        <dbReference type="PROSITE" id="PS51071"/>
    </source>
</evidence>
<feature type="domain" description="SIS" evidence="5">
    <location>
        <begin position="133"/>
        <end position="270"/>
    </location>
</feature>
<evidence type="ECO:0000256" key="3">
    <source>
        <dbReference type="ARBA" id="ARBA00023163"/>
    </source>
</evidence>
<evidence type="ECO:0000256" key="1">
    <source>
        <dbReference type="ARBA" id="ARBA00023015"/>
    </source>
</evidence>
<reference evidence="6 7" key="1">
    <citation type="submission" date="2018-01" db="EMBL/GenBank/DDBJ databases">
        <title>The draft genome sequence of Cohaesibacter sp. H1304.</title>
        <authorList>
            <person name="Wang N.-N."/>
            <person name="Du Z.-J."/>
        </authorList>
    </citation>
    <scope>NUCLEOTIDE SEQUENCE [LARGE SCALE GENOMIC DNA]</scope>
    <source>
        <strain evidence="6 7">H1304</strain>
    </source>
</reference>
<gene>
    <name evidence="6" type="ORF">C0081_07625</name>
</gene>
<dbReference type="InterPro" id="IPR047640">
    <property type="entry name" value="RpiR-like"/>
</dbReference>
<dbReference type="InterPro" id="IPR009057">
    <property type="entry name" value="Homeodomain-like_sf"/>
</dbReference>
<dbReference type="PANTHER" id="PTHR30514">
    <property type="entry name" value="GLUCOKINASE"/>
    <property type="match status" value="1"/>
</dbReference>
<dbReference type="GO" id="GO:0003700">
    <property type="term" value="F:DNA-binding transcription factor activity"/>
    <property type="evidence" value="ECO:0007669"/>
    <property type="project" value="InterPro"/>
</dbReference>
<dbReference type="SUPFAM" id="SSF53697">
    <property type="entry name" value="SIS domain"/>
    <property type="match status" value="1"/>
</dbReference>
<dbReference type="SUPFAM" id="SSF46689">
    <property type="entry name" value="Homeodomain-like"/>
    <property type="match status" value="1"/>
</dbReference>
<dbReference type="AlphaFoldDB" id="A0A2N5XTW2"/>
<evidence type="ECO:0000259" key="5">
    <source>
        <dbReference type="PROSITE" id="PS51464"/>
    </source>
</evidence>
<comment type="caution">
    <text evidence="6">The sequence shown here is derived from an EMBL/GenBank/DDBJ whole genome shotgun (WGS) entry which is preliminary data.</text>
</comment>
<keyword evidence="1" id="KW-0805">Transcription regulation</keyword>
<organism evidence="6 7">
    <name type="scientific">Cohaesibacter celericrescens</name>
    <dbReference type="NCBI Taxonomy" id="2067669"/>
    <lineage>
        <taxon>Bacteria</taxon>
        <taxon>Pseudomonadati</taxon>
        <taxon>Pseudomonadota</taxon>
        <taxon>Alphaproteobacteria</taxon>
        <taxon>Hyphomicrobiales</taxon>
        <taxon>Cohaesibacteraceae</taxon>
    </lineage>
</organism>
<keyword evidence="3" id="KW-0804">Transcription</keyword>
<dbReference type="Gene3D" id="3.40.50.10490">
    <property type="entry name" value="Glucose-6-phosphate isomerase like protein, domain 1"/>
    <property type="match status" value="1"/>
</dbReference>
<sequence>MTAKGLVKLQDRVAAHYGDMSQRLRQAADYVVAHELDVATHSLRTVSGKAKMAPATFTRLSQALGFSSYEDMRDLCRESVGRQALTFSQRAERLAREHQGDAMPSFFDRQMSASLDNLNQLSGEIDQDMLLQVVETLNGARDVLLFGAFSSTGLVEYFAYLARYFANNWKVAGRMGASLSSAMVGLDETDAVIILTKGPYAKRSILAAKMASASGAYVIVITDKHSCPALEFSSAHFIVPTESPQFFSSYAATLVLIETLVGMLVVRAGEQARIRIEDVETRNRQYGEFWE</sequence>
<dbReference type="EMBL" id="PKUQ01000014">
    <property type="protein sequence ID" value="PLW77848.1"/>
    <property type="molecule type" value="Genomic_DNA"/>
</dbReference>
<dbReference type="Pfam" id="PF01380">
    <property type="entry name" value="SIS"/>
    <property type="match status" value="1"/>
</dbReference>
<accession>A0A2N5XTW2</accession>
<keyword evidence="2" id="KW-0238">DNA-binding</keyword>
<dbReference type="Gene3D" id="1.10.10.10">
    <property type="entry name" value="Winged helix-like DNA-binding domain superfamily/Winged helix DNA-binding domain"/>
    <property type="match status" value="1"/>
</dbReference>
<dbReference type="OrthoDB" id="3574600at2"/>
<proteinExistence type="predicted"/>
<keyword evidence="7" id="KW-1185">Reference proteome</keyword>
<name>A0A2N5XTW2_9HYPH</name>
<dbReference type="InterPro" id="IPR000281">
    <property type="entry name" value="HTH_RpiR"/>
</dbReference>
<dbReference type="InterPro" id="IPR046348">
    <property type="entry name" value="SIS_dom_sf"/>
</dbReference>
<dbReference type="Proteomes" id="UP000234881">
    <property type="component" value="Unassembled WGS sequence"/>
</dbReference>
<dbReference type="InterPro" id="IPR035472">
    <property type="entry name" value="RpiR-like_SIS"/>
</dbReference>
<dbReference type="RefSeq" id="WP_101533221.1">
    <property type="nucleotide sequence ID" value="NZ_JBFHIU010000024.1"/>
</dbReference>
<dbReference type="PROSITE" id="PS51464">
    <property type="entry name" value="SIS"/>
    <property type="match status" value="1"/>
</dbReference>
<dbReference type="PANTHER" id="PTHR30514:SF18">
    <property type="entry name" value="RPIR-FAMILY TRANSCRIPTIONAL REGULATOR"/>
    <property type="match status" value="1"/>
</dbReference>